<dbReference type="EMBL" id="JAANYN010000002">
    <property type="protein sequence ID" value="NHE56311.1"/>
    <property type="molecule type" value="Genomic_DNA"/>
</dbReference>
<accession>A0ABX0H7W8</accession>
<name>A0ABX0H7W8_9BACT</name>
<dbReference type="RefSeq" id="WP_166144015.1">
    <property type="nucleotide sequence ID" value="NZ_JAANYN010000002.1"/>
</dbReference>
<organism evidence="1 2">
    <name type="scientific">Cyclobacterium plantarum</name>
    <dbReference type="NCBI Taxonomy" id="2716263"/>
    <lineage>
        <taxon>Bacteria</taxon>
        <taxon>Pseudomonadati</taxon>
        <taxon>Bacteroidota</taxon>
        <taxon>Cytophagia</taxon>
        <taxon>Cytophagales</taxon>
        <taxon>Cyclobacteriaceae</taxon>
        <taxon>Cyclobacterium</taxon>
    </lineage>
</organism>
<protein>
    <submittedName>
        <fullName evidence="1">Uncharacterized protein</fullName>
    </submittedName>
</protein>
<keyword evidence="2" id="KW-1185">Reference proteome</keyword>
<sequence>MDFSKRDFKEIEKIGQILNRVDKIDQKSVDWILGELSNYQPFLLSLILGYQPDLKQPEFEEIMKMYFIIWEYFKDKKNGKKIKLTQKQFENLEKRNLYFFKYLENSESTDKEFAITSDLENTQSKALLTGIFYRFNSQPVLLAMNEENKGVILIGIKSIIDCFEEIGKE</sequence>
<reference evidence="1 2" key="1">
    <citation type="submission" date="2020-03" db="EMBL/GenBank/DDBJ databases">
        <title>Cyclobacterium plantarum sp. nov., a marine bacterium isolated from a coastal-marine wetland.</title>
        <authorList>
            <person name="Sanchez-Porro C."/>
            <person name="Ventosa A."/>
            <person name="Amoozegar M."/>
        </authorList>
    </citation>
    <scope>NUCLEOTIDE SEQUENCE [LARGE SCALE GENOMIC DNA]</scope>
    <source>
        <strain evidence="1 2">GBPx2</strain>
    </source>
</reference>
<proteinExistence type="predicted"/>
<evidence type="ECO:0000313" key="2">
    <source>
        <dbReference type="Proteomes" id="UP000649799"/>
    </source>
</evidence>
<dbReference type="Proteomes" id="UP000649799">
    <property type="component" value="Unassembled WGS sequence"/>
</dbReference>
<gene>
    <name evidence="1" type="ORF">G9Q97_05710</name>
</gene>
<evidence type="ECO:0000313" key="1">
    <source>
        <dbReference type="EMBL" id="NHE56311.1"/>
    </source>
</evidence>
<comment type="caution">
    <text evidence="1">The sequence shown here is derived from an EMBL/GenBank/DDBJ whole genome shotgun (WGS) entry which is preliminary data.</text>
</comment>